<comment type="similarity">
    <text evidence="2">Belongs to the HIBADH-related family. 3-hydroxyisobutyrate dehydrogenase subfamily.</text>
</comment>
<accession>A0A3N4K600</accession>
<evidence type="ECO:0000256" key="7">
    <source>
        <dbReference type="ARBA" id="ARBA00049197"/>
    </source>
</evidence>
<evidence type="ECO:0000256" key="6">
    <source>
        <dbReference type="ARBA" id="ARBA00023027"/>
    </source>
</evidence>
<feature type="active site" evidence="8">
    <location>
        <position position="173"/>
    </location>
</feature>
<evidence type="ECO:0000313" key="12">
    <source>
        <dbReference type="Proteomes" id="UP000276215"/>
    </source>
</evidence>
<feature type="domain" description="3-hydroxyisobutyrate dehydrogenase-like NAD-binding" evidence="10">
    <location>
        <begin position="167"/>
        <end position="288"/>
    </location>
</feature>
<evidence type="ECO:0000256" key="5">
    <source>
        <dbReference type="ARBA" id="ARBA00023002"/>
    </source>
</evidence>
<evidence type="ECO:0000313" key="11">
    <source>
        <dbReference type="EMBL" id="RPB05980.1"/>
    </source>
</evidence>
<dbReference type="InterPro" id="IPR006115">
    <property type="entry name" value="6PGDH_NADP-bd"/>
</dbReference>
<dbReference type="Gene3D" id="1.10.1040.10">
    <property type="entry name" value="N-(1-d-carboxylethyl)-l-norvaline Dehydrogenase, domain 2"/>
    <property type="match status" value="1"/>
</dbReference>
<evidence type="ECO:0000256" key="8">
    <source>
        <dbReference type="PIRSR" id="PIRSR000103-1"/>
    </source>
</evidence>
<feature type="domain" description="6-phosphogluconate dehydrogenase NADP-binding" evidence="9">
    <location>
        <begin position="1"/>
        <end position="164"/>
    </location>
</feature>
<dbReference type="InterPro" id="IPR036291">
    <property type="entry name" value="NAD(P)-bd_dom_sf"/>
</dbReference>
<dbReference type="GO" id="GO:0050661">
    <property type="term" value="F:NADP binding"/>
    <property type="evidence" value="ECO:0007669"/>
    <property type="project" value="InterPro"/>
</dbReference>
<keyword evidence="6" id="KW-0520">NAD</keyword>
<proteinExistence type="inferred from homology"/>
<evidence type="ECO:0000256" key="4">
    <source>
        <dbReference type="ARBA" id="ARBA00022456"/>
    </source>
</evidence>
<name>A0A3N4K600_9PEZI</name>
<dbReference type="GO" id="GO:0008442">
    <property type="term" value="F:3-hydroxyisobutyrate dehydrogenase activity"/>
    <property type="evidence" value="ECO:0007669"/>
    <property type="project" value="UniProtKB-EC"/>
</dbReference>
<comment type="pathway">
    <text evidence="1">Amino-acid degradation; L-valine degradation.</text>
</comment>
<protein>
    <recommendedName>
        <fullName evidence="3">3-hydroxyisobutyrate dehydrogenase</fullName>
        <ecNumber evidence="3">1.1.1.31</ecNumber>
    </recommendedName>
</protein>
<keyword evidence="12" id="KW-1185">Reference proteome</keyword>
<dbReference type="PANTHER" id="PTHR22981">
    <property type="entry name" value="3-HYDROXYISOBUTYRATE DEHYDROGENASE-RELATED"/>
    <property type="match status" value="1"/>
</dbReference>
<dbReference type="EC" id="1.1.1.31" evidence="3"/>
<keyword evidence="5" id="KW-0560">Oxidoreductase</keyword>
<dbReference type="PANTHER" id="PTHR22981:SF7">
    <property type="entry name" value="3-HYDROXYISOBUTYRATE DEHYDROGENASE, MITOCHONDRIAL"/>
    <property type="match status" value="1"/>
</dbReference>
<evidence type="ECO:0000256" key="3">
    <source>
        <dbReference type="ARBA" id="ARBA00012991"/>
    </source>
</evidence>
<dbReference type="STRING" id="1336337.A0A3N4K600"/>
<dbReference type="Pfam" id="PF03446">
    <property type="entry name" value="NAD_binding_2"/>
    <property type="match status" value="1"/>
</dbReference>
<dbReference type="OrthoDB" id="21615at2759"/>
<dbReference type="InterPro" id="IPR008927">
    <property type="entry name" value="6-PGluconate_DH-like_C_sf"/>
</dbReference>
<evidence type="ECO:0000256" key="2">
    <source>
        <dbReference type="ARBA" id="ARBA00006013"/>
    </source>
</evidence>
<dbReference type="GO" id="GO:0005739">
    <property type="term" value="C:mitochondrion"/>
    <property type="evidence" value="ECO:0007669"/>
    <property type="project" value="TreeGrafter"/>
</dbReference>
<reference evidence="11 12" key="1">
    <citation type="journal article" date="2018" name="Nat. Ecol. Evol.">
        <title>Pezizomycetes genomes reveal the molecular basis of ectomycorrhizal truffle lifestyle.</title>
        <authorList>
            <person name="Murat C."/>
            <person name="Payen T."/>
            <person name="Noel B."/>
            <person name="Kuo A."/>
            <person name="Morin E."/>
            <person name="Chen J."/>
            <person name="Kohler A."/>
            <person name="Krizsan K."/>
            <person name="Balestrini R."/>
            <person name="Da Silva C."/>
            <person name="Montanini B."/>
            <person name="Hainaut M."/>
            <person name="Levati E."/>
            <person name="Barry K.W."/>
            <person name="Belfiori B."/>
            <person name="Cichocki N."/>
            <person name="Clum A."/>
            <person name="Dockter R.B."/>
            <person name="Fauchery L."/>
            <person name="Guy J."/>
            <person name="Iotti M."/>
            <person name="Le Tacon F."/>
            <person name="Lindquist E.A."/>
            <person name="Lipzen A."/>
            <person name="Malagnac F."/>
            <person name="Mello A."/>
            <person name="Molinier V."/>
            <person name="Miyauchi S."/>
            <person name="Poulain J."/>
            <person name="Riccioni C."/>
            <person name="Rubini A."/>
            <person name="Sitrit Y."/>
            <person name="Splivallo R."/>
            <person name="Traeger S."/>
            <person name="Wang M."/>
            <person name="Zifcakova L."/>
            <person name="Wipf D."/>
            <person name="Zambonelli A."/>
            <person name="Paolocci F."/>
            <person name="Nowrousian M."/>
            <person name="Ottonello S."/>
            <person name="Baldrian P."/>
            <person name="Spatafora J.W."/>
            <person name="Henrissat B."/>
            <person name="Nagy L.G."/>
            <person name="Aury J.M."/>
            <person name="Wincker P."/>
            <person name="Grigoriev I.V."/>
            <person name="Bonfante P."/>
            <person name="Martin F.M."/>
        </authorList>
    </citation>
    <scope>NUCLEOTIDE SEQUENCE [LARGE SCALE GENOMIC DNA]</scope>
    <source>
        <strain evidence="11 12">120613-1</strain>
    </source>
</reference>
<dbReference type="GO" id="GO:0006574">
    <property type="term" value="P:L-valine catabolic process"/>
    <property type="evidence" value="ECO:0007669"/>
    <property type="project" value="TreeGrafter"/>
</dbReference>
<evidence type="ECO:0000259" key="10">
    <source>
        <dbReference type="Pfam" id="PF14833"/>
    </source>
</evidence>
<dbReference type="InterPro" id="IPR013328">
    <property type="entry name" value="6PGD_dom2"/>
</dbReference>
<sequence length="296" mass="31376">MGYPMARNLRVKVPADDALVIFDVNKDATKRFVDELGGTSKNVVVASKLEEVVDRSDTIITMLPEPQHVKSAFSSFLNASSSPIGKEQKLFIDCSTIDISTSLSVGKSVRESSLNGQFVDAPVSGGTVGAAAGTLTFMVGSESALLSRITPLLSLMGGRVIHCGPPGAGLAGKLSNNYLLSISNIATAEAMNLGIKLGLDRKVLKNLINVSSGRCWSSEINNPVDTAERGFKGGFGISLMKKDLKLAIQAAEETGAKLAMAEKAREVYEAVEGVDDCKGRDFSVVYRWLGGDEGKK</sequence>
<dbReference type="Pfam" id="PF14833">
    <property type="entry name" value="NAD_binding_11"/>
    <property type="match status" value="1"/>
</dbReference>
<dbReference type="GO" id="GO:0051287">
    <property type="term" value="F:NAD binding"/>
    <property type="evidence" value="ECO:0007669"/>
    <property type="project" value="InterPro"/>
</dbReference>
<comment type="catalytic activity">
    <reaction evidence="7">
        <text>3-hydroxy-2-methylpropanoate + NAD(+) = 2-methyl-3-oxopropanoate + NADH + H(+)</text>
        <dbReference type="Rhea" id="RHEA:17681"/>
        <dbReference type="ChEBI" id="CHEBI:11805"/>
        <dbReference type="ChEBI" id="CHEBI:15378"/>
        <dbReference type="ChEBI" id="CHEBI:57540"/>
        <dbReference type="ChEBI" id="CHEBI:57700"/>
        <dbReference type="ChEBI" id="CHEBI:57945"/>
        <dbReference type="EC" id="1.1.1.31"/>
    </reaction>
</comment>
<organism evidence="11 12">
    <name type="scientific">Choiromyces venosus 120613-1</name>
    <dbReference type="NCBI Taxonomy" id="1336337"/>
    <lineage>
        <taxon>Eukaryota</taxon>
        <taxon>Fungi</taxon>
        <taxon>Dikarya</taxon>
        <taxon>Ascomycota</taxon>
        <taxon>Pezizomycotina</taxon>
        <taxon>Pezizomycetes</taxon>
        <taxon>Pezizales</taxon>
        <taxon>Tuberaceae</taxon>
        <taxon>Choiromyces</taxon>
    </lineage>
</organism>
<dbReference type="AlphaFoldDB" id="A0A3N4K600"/>
<keyword evidence="4" id="KW-0101">Branched-chain amino acid catabolism</keyword>
<dbReference type="InterPro" id="IPR029154">
    <property type="entry name" value="HIBADH-like_NADP-bd"/>
</dbReference>
<dbReference type="Gene3D" id="3.40.50.720">
    <property type="entry name" value="NAD(P)-binding Rossmann-like Domain"/>
    <property type="match status" value="1"/>
</dbReference>
<dbReference type="EMBL" id="ML120351">
    <property type="protein sequence ID" value="RPB05980.1"/>
    <property type="molecule type" value="Genomic_DNA"/>
</dbReference>
<dbReference type="SUPFAM" id="SSF51735">
    <property type="entry name" value="NAD(P)-binding Rossmann-fold domains"/>
    <property type="match status" value="1"/>
</dbReference>
<evidence type="ECO:0000259" key="9">
    <source>
        <dbReference type="Pfam" id="PF03446"/>
    </source>
</evidence>
<dbReference type="SUPFAM" id="SSF48179">
    <property type="entry name" value="6-phosphogluconate dehydrogenase C-terminal domain-like"/>
    <property type="match status" value="1"/>
</dbReference>
<dbReference type="InterPro" id="IPR015815">
    <property type="entry name" value="HIBADH-related"/>
</dbReference>
<dbReference type="Proteomes" id="UP000276215">
    <property type="component" value="Unassembled WGS sequence"/>
</dbReference>
<dbReference type="PIRSF" id="PIRSF000103">
    <property type="entry name" value="HIBADH"/>
    <property type="match status" value="1"/>
</dbReference>
<dbReference type="FunFam" id="1.10.1040.10:FF:000006">
    <property type="entry name" value="3-hydroxyisobutyrate dehydrogenase"/>
    <property type="match status" value="1"/>
</dbReference>
<gene>
    <name evidence="11" type="ORF">L873DRAFT_1824735</name>
</gene>
<evidence type="ECO:0000256" key="1">
    <source>
        <dbReference type="ARBA" id="ARBA00005109"/>
    </source>
</evidence>